<dbReference type="FunFam" id="3.30.420.40:FF:000050">
    <property type="entry name" value="Actin, alpha skeletal muscle"/>
    <property type="match status" value="1"/>
</dbReference>
<evidence type="ECO:0000256" key="1">
    <source>
        <dbReference type="RuleBase" id="RU000487"/>
    </source>
</evidence>
<sequence length="377" mass="43281">MEKELDHKTIVIDNGSRYTKAGFAGDDLPRSVFETVIGKPINPRIFIGSEKKEYYIGDEARSKMGILRLRYPIENGTVSNWDEMSKIWKFIFEEELRVESEEYSVLLSEKSFNPKSNREKAMEIMFEEFKVPGFCLVNSGVLSLYSTGRTTGVVVEIGDSVLQSIPIYEGFSLNHSINTIFLGGRDLNDYFIKILCERFSLITDGSYRDGYREIKEKVCYVALDFEKEMDVSNQPNVEKDYEFSQGEIVTFGNERFRCPEVLFQPSFLGMEQPGVHEMIYNSIIHSDLDNQSEFFRNIVLSGGSTLFPGIKERIQKDVSDLVPKNVEVKVIAPSEREYAVWIGGSILGSIFDFEKMKVSKNEYLEFGNKIIDRKCFF</sequence>
<dbReference type="SUPFAM" id="SSF53067">
    <property type="entry name" value="Actin-like ATPase domain"/>
    <property type="match status" value="2"/>
</dbReference>
<keyword evidence="3" id="KW-1185">Reference proteome</keyword>
<dbReference type="Gene3D" id="3.30.420.40">
    <property type="match status" value="2"/>
</dbReference>
<name>A0A9Q0LR76_ANAIG</name>
<dbReference type="PRINTS" id="PR00190">
    <property type="entry name" value="ACTIN"/>
</dbReference>
<accession>A0A9Q0LR76</accession>
<dbReference type="AlphaFoldDB" id="A0A9Q0LR76"/>
<reference evidence="2" key="1">
    <citation type="submission" date="2022-10" db="EMBL/GenBank/DDBJ databases">
        <title>Novel sulphate-reducing endosymbionts in the free-living metamonad Anaeramoeba.</title>
        <authorList>
            <person name="Jerlstrom-Hultqvist J."/>
            <person name="Cepicka I."/>
            <person name="Gallot-Lavallee L."/>
            <person name="Salas-Leiva D."/>
            <person name="Curtis B.A."/>
            <person name="Zahonova K."/>
            <person name="Pipaliya S."/>
            <person name="Dacks J."/>
            <person name="Roger A.J."/>
        </authorList>
    </citation>
    <scope>NUCLEOTIDE SEQUENCE</scope>
    <source>
        <strain evidence="2">BMAN</strain>
    </source>
</reference>
<protein>
    <submittedName>
        <fullName evidence="2">Actin-7-related</fullName>
    </submittedName>
</protein>
<comment type="similarity">
    <text evidence="1">Belongs to the actin family.</text>
</comment>
<organism evidence="2 3">
    <name type="scientific">Anaeramoeba ignava</name>
    <name type="common">Anaerobic marine amoeba</name>
    <dbReference type="NCBI Taxonomy" id="1746090"/>
    <lineage>
        <taxon>Eukaryota</taxon>
        <taxon>Metamonada</taxon>
        <taxon>Anaeramoebidae</taxon>
        <taxon>Anaeramoeba</taxon>
    </lineage>
</organism>
<dbReference type="Gene3D" id="3.90.640.10">
    <property type="entry name" value="Actin, Chain A, domain 4"/>
    <property type="match status" value="1"/>
</dbReference>
<dbReference type="EMBL" id="JAPDFW010000063">
    <property type="protein sequence ID" value="KAJ5076013.1"/>
    <property type="molecule type" value="Genomic_DNA"/>
</dbReference>
<dbReference type="Pfam" id="PF00022">
    <property type="entry name" value="Actin"/>
    <property type="match status" value="1"/>
</dbReference>
<dbReference type="Proteomes" id="UP001149090">
    <property type="component" value="Unassembled WGS sequence"/>
</dbReference>
<dbReference type="SMART" id="SM00268">
    <property type="entry name" value="ACTIN"/>
    <property type="match status" value="1"/>
</dbReference>
<evidence type="ECO:0000313" key="3">
    <source>
        <dbReference type="Proteomes" id="UP001149090"/>
    </source>
</evidence>
<dbReference type="PANTHER" id="PTHR11937">
    <property type="entry name" value="ACTIN"/>
    <property type="match status" value="1"/>
</dbReference>
<dbReference type="InterPro" id="IPR004000">
    <property type="entry name" value="Actin"/>
</dbReference>
<evidence type="ECO:0000313" key="2">
    <source>
        <dbReference type="EMBL" id="KAJ5076013.1"/>
    </source>
</evidence>
<gene>
    <name evidence="2" type="ORF">M0811_06875</name>
</gene>
<proteinExistence type="inferred from homology"/>
<comment type="caution">
    <text evidence="2">The sequence shown here is derived from an EMBL/GenBank/DDBJ whole genome shotgun (WGS) entry which is preliminary data.</text>
</comment>
<dbReference type="InterPro" id="IPR043129">
    <property type="entry name" value="ATPase_NBD"/>
</dbReference>